<dbReference type="AlphaFoldDB" id="A0A6P1E0B9"/>
<reference evidence="3" key="1">
    <citation type="journal article" date="2020" name="Microbiol. Resour. Announc.">
        <title>Draft Genome Sequences of Thiorhodococcus mannitoliphagus and Thiorhodococcus minor, Purple Sulfur Photosynthetic Bacteria in the Gammaproteobacterial Family Chromatiaceae.</title>
        <authorList>
            <person name="Aviles F.A."/>
            <person name="Meyer T.E."/>
            <person name="Kyndt J.A."/>
        </authorList>
    </citation>
    <scope>NUCLEOTIDE SEQUENCE [LARGE SCALE GENOMIC DNA]</scope>
    <source>
        <strain evidence="3">DSM 18266</strain>
    </source>
</reference>
<dbReference type="EMBL" id="JAAIJR010000187">
    <property type="protein sequence ID" value="NEX23339.1"/>
    <property type="molecule type" value="Genomic_DNA"/>
</dbReference>
<sequence length="101" mass="11042">MVPRDMARKNRPALLVRGDLMMDDQIQDGDIRFFPRGQGDPPAVDRSRDGADPAAPWGDPDPRDRPECGANGGLSPALACRPDDTELPQSERSAHLRVPLT</sequence>
<reference evidence="2 3" key="2">
    <citation type="submission" date="2020-02" db="EMBL/GenBank/DDBJ databases">
        <title>Genome sequences of Thiorhodococcus mannitoliphagus and Thiorhodococcus minor, purple sulfur photosynthetic bacteria in the gammaproteobacterial family, Chromatiaceae.</title>
        <authorList>
            <person name="Aviles F.A."/>
            <person name="Meyer T.E."/>
            <person name="Kyndt J.A."/>
        </authorList>
    </citation>
    <scope>NUCLEOTIDE SEQUENCE [LARGE SCALE GENOMIC DNA]</scope>
    <source>
        <strain evidence="2 3">DSM 18266</strain>
    </source>
</reference>
<accession>A0A6P1E0B9</accession>
<protein>
    <submittedName>
        <fullName evidence="2">Uncharacterized protein</fullName>
    </submittedName>
</protein>
<comment type="caution">
    <text evidence="2">The sequence shown here is derived from an EMBL/GenBank/DDBJ whole genome shotgun (WGS) entry which is preliminary data.</text>
</comment>
<keyword evidence="3" id="KW-1185">Reference proteome</keyword>
<proteinExistence type="predicted"/>
<name>A0A6P1E0B9_9GAMM</name>
<dbReference type="RefSeq" id="WP_164656774.1">
    <property type="nucleotide sequence ID" value="NZ_JAAIJR010000187.1"/>
</dbReference>
<evidence type="ECO:0000256" key="1">
    <source>
        <dbReference type="SAM" id="MobiDB-lite"/>
    </source>
</evidence>
<feature type="region of interest" description="Disordered" evidence="1">
    <location>
        <begin position="27"/>
        <end position="101"/>
    </location>
</feature>
<organism evidence="2 3">
    <name type="scientific">Thiorhodococcus mannitoliphagus</name>
    <dbReference type="NCBI Taxonomy" id="329406"/>
    <lineage>
        <taxon>Bacteria</taxon>
        <taxon>Pseudomonadati</taxon>
        <taxon>Pseudomonadota</taxon>
        <taxon>Gammaproteobacteria</taxon>
        <taxon>Chromatiales</taxon>
        <taxon>Chromatiaceae</taxon>
        <taxon>Thiorhodococcus</taxon>
    </lineage>
</organism>
<evidence type="ECO:0000313" key="3">
    <source>
        <dbReference type="Proteomes" id="UP000471640"/>
    </source>
</evidence>
<dbReference type="Proteomes" id="UP000471640">
    <property type="component" value="Unassembled WGS sequence"/>
</dbReference>
<evidence type="ECO:0000313" key="2">
    <source>
        <dbReference type="EMBL" id="NEX23339.1"/>
    </source>
</evidence>
<gene>
    <name evidence="2" type="ORF">G3480_24095</name>
</gene>